<reference evidence="1 2" key="1">
    <citation type="submission" date="2016-11" db="EMBL/GenBank/DDBJ databases">
        <title>The macronuclear genome of Stentor coeruleus: a giant cell with tiny introns.</title>
        <authorList>
            <person name="Slabodnick M."/>
            <person name="Ruby J.G."/>
            <person name="Reiff S.B."/>
            <person name="Swart E.C."/>
            <person name="Gosai S."/>
            <person name="Prabakaran S."/>
            <person name="Witkowska E."/>
            <person name="Larue G.E."/>
            <person name="Fisher S."/>
            <person name="Freeman R.M."/>
            <person name="Gunawardena J."/>
            <person name="Chu W."/>
            <person name="Stover N.A."/>
            <person name="Gregory B.D."/>
            <person name="Nowacki M."/>
            <person name="Derisi J."/>
            <person name="Roy S.W."/>
            <person name="Marshall W.F."/>
            <person name="Sood P."/>
        </authorList>
    </citation>
    <scope>NUCLEOTIDE SEQUENCE [LARGE SCALE GENOMIC DNA]</scope>
    <source>
        <strain evidence="1">WM001</strain>
    </source>
</reference>
<gene>
    <name evidence="1" type="ORF">SteCoe_13548</name>
</gene>
<dbReference type="EMBL" id="MPUH01000245">
    <property type="protein sequence ID" value="OMJ85158.1"/>
    <property type="molecule type" value="Genomic_DNA"/>
</dbReference>
<evidence type="ECO:0000313" key="1">
    <source>
        <dbReference type="EMBL" id="OMJ85158.1"/>
    </source>
</evidence>
<name>A0A1R2C816_9CILI</name>
<sequence>MGCISSKKVVNYNINVFEQNNDIKKETNSVLDDNPQVQLFTIREESAGFEESAMPSRVISQKFLSNQGS</sequence>
<protein>
    <submittedName>
        <fullName evidence="1">Uncharacterized protein</fullName>
    </submittedName>
</protein>
<proteinExistence type="predicted"/>
<keyword evidence="2" id="KW-1185">Reference proteome</keyword>
<comment type="caution">
    <text evidence="1">The sequence shown here is derived from an EMBL/GenBank/DDBJ whole genome shotgun (WGS) entry which is preliminary data.</text>
</comment>
<organism evidence="1 2">
    <name type="scientific">Stentor coeruleus</name>
    <dbReference type="NCBI Taxonomy" id="5963"/>
    <lineage>
        <taxon>Eukaryota</taxon>
        <taxon>Sar</taxon>
        <taxon>Alveolata</taxon>
        <taxon>Ciliophora</taxon>
        <taxon>Postciliodesmatophora</taxon>
        <taxon>Heterotrichea</taxon>
        <taxon>Heterotrichida</taxon>
        <taxon>Stentoridae</taxon>
        <taxon>Stentor</taxon>
    </lineage>
</organism>
<dbReference type="Proteomes" id="UP000187209">
    <property type="component" value="Unassembled WGS sequence"/>
</dbReference>
<evidence type="ECO:0000313" key="2">
    <source>
        <dbReference type="Proteomes" id="UP000187209"/>
    </source>
</evidence>
<dbReference type="AlphaFoldDB" id="A0A1R2C816"/>
<accession>A0A1R2C816</accession>